<keyword evidence="3" id="KW-1185">Reference proteome</keyword>
<gene>
    <name evidence="2" type="ORF">K458DRAFT_387001</name>
</gene>
<name>A0A6G1J6Y3_9PLEO</name>
<dbReference type="EMBL" id="MU005577">
    <property type="protein sequence ID" value="KAF2685995.1"/>
    <property type="molecule type" value="Genomic_DNA"/>
</dbReference>
<evidence type="ECO:0000256" key="1">
    <source>
        <dbReference type="SAM" id="MobiDB-lite"/>
    </source>
</evidence>
<reference evidence="2" key="1">
    <citation type="journal article" date="2020" name="Stud. Mycol.">
        <title>101 Dothideomycetes genomes: a test case for predicting lifestyles and emergence of pathogens.</title>
        <authorList>
            <person name="Haridas S."/>
            <person name="Albert R."/>
            <person name="Binder M."/>
            <person name="Bloem J."/>
            <person name="Labutti K."/>
            <person name="Salamov A."/>
            <person name="Andreopoulos B."/>
            <person name="Baker S."/>
            <person name="Barry K."/>
            <person name="Bills G."/>
            <person name="Bluhm B."/>
            <person name="Cannon C."/>
            <person name="Castanera R."/>
            <person name="Culley D."/>
            <person name="Daum C."/>
            <person name="Ezra D."/>
            <person name="Gonzalez J."/>
            <person name="Henrissat B."/>
            <person name="Kuo A."/>
            <person name="Liang C."/>
            <person name="Lipzen A."/>
            <person name="Lutzoni F."/>
            <person name="Magnuson J."/>
            <person name="Mondo S."/>
            <person name="Nolan M."/>
            <person name="Ohm R."/>
            <person name="Pangilinan J."/>
            <person name="Park H.-J."/>
            <person name="Ramirez L."/>
            <person name="Alfaro M."/>
            <person name="Sun H."/>
            <person name="Tritt A."/>
            <person name="Yoshinaga Y."/>
            <person name="Zwiers L.-H."/>
            <person name="Turgeon B."/>
            <person name="Goodwin S."/>
            <person name="Spatafora J."/>
            <person name="Crous P."/>
            <person name="Grigoriev I."/>
        </authorList>
    </citation>
    <scope>NUCLEOTIDE SEQUENCE</scope>
    <source>
        <strain evidence="2">CBS 122367</strain>
    </source>
</reference>
<dbReference type="AlphaFoldDB" id="A0A6G1J6Y3"/>
<feature type="region of interest" description="Disordered" evidence="1">
    <location>
        <begin position="1"/>
        <end position="33"/>
    </location>
</feature>
<accession>A0A6G1J6Y3</accession>
<sequence>MPGRNPPQPPPLPRRFPPTPRHPRVAKLPSPPQYREHSGYFHYYRASRIVDLPSHANGLQPPSWAVNEPLRRFTQLQTVLTLEKALLINTPFTGEYYPSRPERPRSLPKNLRWSTYPHPQRQYEQYQKVALAVFARFDTEKNRVWLAARKIHIAETEEGRRAELTWISLENWGLLEKVLVKPGFQVFVPKKVFTMDGVLDAEKVRGGWLDMIVRSEERARIRESGLGNTP</sequence>
<proteinExistence type="predicted"/>
<dbReference type="Proteomes" id="UP000799291">
    <property type="component" value="Unassembled WGS sequence"/>
</dbReference>
<organism evidence="2 3">
    <name type="scientific">Lentithecium fluviatile CBS 122367</name>
    <dbReference type="NCBI Taxonomy" id="1168545"/>
    <lineage>
        <taxon>Eukaryota</taxon>
        <taxon>Fungi</taxon>
        <taxon>Dikarya</taxon>
        <taxon>Ascomycota</taxon>
        <taxon>Pezizomycotina</taxon>
        <taxon>Dothideomycetes</taxon>
        <taxon>Pleosporomycetidae</taxon>
        <taxon>Pleosporales</taxon>
        <taxon>Massarineae</taxon>
        <taxon>Lentitheciaceae</taxon>
        <taxon>Lentithecium</taxon>
    </lineage>
</organism>
<protein>
    <submittedName>
        <fullName evidence="2">Uncharacterized protein</fullName>
    </submittedName>
</protein>
<evidence type="ECO:0000313" key="2">
    <source>
        <dbReference type="EMBL" id="KAF2685995.1"/>
    </source>
</evidence>
<feature type="compositionally biased region" description="Pro residues" evidence="1">
    <location>
        <begin position="1"/>
        <end position="20"/>
    </location>
</feature>
<dbReference type="OrthoDB" id="10596979at2759"/>
<evidence type="ECO:0000313" key="3">
    <source>
        <dbReference type="Proteomes" id="UP000799291"/>
    </source>
</evidence>